<dbReference type="eggNOG" id="COG0671">
    <property type="taxonomic scope" value="Bacteria"/>
</dbReference>
<sequence>MEILLKVILVQAILLMIQCVLYFGVEIFEGKPHNVLTRIDDYLPFSPCWVYAYVLWFPLIAVFPVLTFSANTAIYSVYITAILADIVISTLIYYVWPTSFDRPVPPETFTGNLMKKVYEGSFRGVNCAPSMHCSMCYLVIIGCALCPELAVGVRLVSVLVAAAIVLSTMFTKQHAFVDAASALPLAALCWQIGQRLPAQWLVNMVTA</sequence>
<dbReference type="AlphaFoldDB" id="A0A1I0CFQ3"/>
<dbReference type="Proteomes" id="UP000199820">
    <property type="component" value="Unassembled WGS sequence"/>
</dbReference>
<reference evidence="2 3" key="1">
    <citation type="submission" date="2016-10" db="EMBL/GenBank/DDBJ databases">
        <authorList>
            <person name="de Groot N.N."/>
        </authorList>
    </citation>
    <scope>NUCLEOTIDE SEQUENCE [LARGE SCALE GENOMIC DNA]</scope>
    <source>
        <strain evidence="2 3">KH1P1</strain>
    </source>
</reference>
<feature type="transmembrane region" description="Helical" evidence="1">
    <location>
        <begin position="75"/>
        <end position="96"/>
    </location>
</feature>
<organism evidence="2 3">
    <name type="scientific">[Clostridium] aminophilum</name>
    <dbReference type="NCBI Taxonomy" id="1526"/>
    <lineage>
        <taxon>Bacteria</taxon>
        <taxon>Bacillati</taxon>
        <taxon>Bacillota</taxon>
        <taxon>Clostridia</taxon>
        <taxon>Lachnospirales</taxon>
        <taxon>Lachnospiraceae</taxon>
    </lineage>
</organism>
<dbReference type="RefSeq" id="WP_074648866.1">
    <property type="nucleotide sequence ID" value="NZ_FOIL01000007.1"/>
</dbReference>
<name>A0A1I0CFQ3_9FIRM</name>
<evidence type="ECO:0000313" key="3">
    <source>
        <dbReference type="Proteomes" id="UP000199820"/>
    </source>
</evidence>
<feature type="transmembrane region" description="Helical" evidence="1">
    <location>
        <begin position="138"/>
        <end position="166"/>
    </location>
</feature>
<feature type="transmembrane region" description="Helical" evidence="1">
    <location>
        <begin position="48"/>
        <end position="68"/>
    </location>
</feature>
<dbReference type="EMBL" id="FOIL01000007">
    <property type="protein sequence ID" value="SET18427.1"/>
    <property type="molecule type" value="Genomic_DNA"/>
</dbReference>
<proteinExistence type="predicted"/>
<evidence type="ECO:0000256" key="1">
    <source>
        <dbReference type="SAM" id="Phobius"/>
    </source>
</evidence>
<dbReference type="GO" id="GO:0016020">
    <property type="term" value="C:membrane"/>
    <property type="evidence" value="ECO:0007669"/>
    <property type="project" value="UniProtKB-SubCell"/>
</dbReference>
<keyword evidence="3" id="KW-1185">Reference proteome</keyword>
<dbReference type="STRING" id="1526.SAMN02910262_00534"/>
<feature type="transmembrane region" description="Helical" evidence="1">
    <location>
        <begin position="7"/>
        <end position="28"/>
    </location>
</feature>
<keyword evidence="1" id="KW-0812">Transmembrane</keyword>
<keyword evidence="1" id="KW-0472">Membrane</keyword>
<evidence type="ECO:0000313" key="2">
    <source>
        <dbReference type="EMBL" id="SET18427.1"/>
    </source>
</evidence>
<gene>
    <name evidence="2" type="ORF">SAMN04487771_100735</name>
</gene>
<protein>
    <submittedName>
        <fullName evidence="2">PAP2 superfamily protein</fullName>
    </submittedName>
</protein>
<keyword evidence="1" id="KW-1133">Transmembrane helix</keyword>
<accession>A0A1I0CFQ3</accession>